<keyword evidence="1" id="KW-1133">Transmembrane helix</keyword>
<feature type="transmembrane region" description="Helical" evidence="1">
    <location>
        <begin position="21"/>
        <end position="41"/>
    </location>
</feature>
<evidence type="ECO:0000256" key="1">
    <source>
        <dbReference type="SAM" id="Phobius"/>
    </source>
</evidence>
<gene>
    <name evidence="2" type="ORF">LCGC14_1706440</name>
</gene>
<dbReference type="AlphaFoldDB" id="A0A0F9I432"/>
<accession>A0A0F9I432</accession>
<comment type="caution">
    <text evidence="2">The sequence shown here is derived from an EMBL/GenBank/DDBJ whole genome shotgun (WGS) entry which is preliminary data.</text>
</comment>
<protein>
    <submittedName>
        <fullName evidence="2">Uncharacterized protein</fullName>
    </submittedName>
</protein>
<sequence>MSLRPSRSHRPRQMDRSTPRIMVGLLITMILCSILYYFVMLPNIIDIYSFGLGVGFILLGIVILIIVMYISIKIKVSFS</sequence>
<proteinExistence type="predicted"/>
<keyword evidence="1" id="KW-0812">Transmembrane</keyword>
<evidence type="ECO:0000313" key="2">
    <source>
        <dbReference type="EMBL" id="KKM14404.1"/>
    </source>
</evidence>
<name>A0A0F9I432_9ZZZZ</name>
<organism evidence="2">
    <name type="scientific">marine sediment metagenome</name>
    <dbReference type="NCBI Taxonomy" id="412755"/>
    <lineage>
        <taxon>unclassified sequences</taxon>
        <taxon>metagenomes</taxon>
        <taxon>ecological metagenomes</taxon>
    </lineage>
</organism>
<reference evidence="2" key="1">
    <citation type="journal article" date="2015" name="Nature">
        <title>Complex archaea that bridge the gap between prokaryotes and eukaryotes.</title>
        <authorList>
            <person name="Spang A."/>
            <person name="Saw J.H."/>
            <person name="Jorgensen S.L."/>
            <person name="Zaremba-Niedzwiedzka K."/>
            <person name="Martijn J."/>
            <person name="Lind A.E."/>
            <person name="van Eijk R."/>
            <person name="Schleper C."/>
            <person name="Guy L."/>
            <person name="Ettema T.J."/>
        </authorList>
    </citation>
    <scope>NUCLEOTIDE SEQUENCE</scope>
</reference>
<dbReference type="EMBL" id="LAZR01015154">
    <property type="protein sequence ID" value="KKM14404.1"/>
    <property type="molecule type" value="Genomic_DNA"/>
</dbReference>
<feature type="transmembrane region" description="Helical" evidence="1">
    <location>
        <begin position="47"/>
        <end position="70"/>
    </location>
</feature>
<keyword evidence="1" id="KW-0472">Membrane</keyword>